<dbReference type="EMBL" id="AF037218">
    <property type="protein sequence ID" value="AAC40741.1"/>
    <property type="molecule type" value="Genomic_DNA"/>
</dbReference>
<dbReference type="InterPro" id="IPR046938">
    <property type="entry name" value="DNA_clamp_sf"/>
</dbReference>
<dbReference type="Pfam" id="PF03325">
    <property type="entry name" value="Herpes_PAP"/>
    <property type="match status" value="1"/>
</dbReference>
<dbReference type="GO" id="GO:0019079">
    <property type="term" value="P:viral genome replication"/>
    <property type="evidence" value="ECO:0007669"/>
    <property type="project" value="InterPro"/>
</dbReference>
<dbReference type="GO" id="GO:0003677">
    <property type="term" value="F:DNA binding"/>
    <property type="evidence" value="ECO:0007669"/>
    <property type="project" value="UniProtKB-KW"/>
</dbReference>
<evidence type="ECO:0000256" key="3">
    <source>
        <dbReference type="ARBA" id="ARBA00022705"/>
    </source>
</evidence>
<reference evidence="7 8" key="1">
    <citation type="journal article" date="1998" name="Virology">
        <title>The DNA sequence of the RK strain of human herpesvirus 7.</title>
        <authorList>
            <person name="Megaw A.G."/>
            <person name="Rapaport D."/>
            <person name="Avidor B."/>
            <person name="Frenkel N."/>
            <person name="Davison A.J."/>
        </authorList>
    </citation>
    <scope>NUCLEOTIDE SEQUENCE [LARGE SCALE GENOMIC DNA]</scope>
    <source>
        <strain evidence="7 8">RK</strain>
    </source>
</reference>
<evidence type="ECO:0000313" key="8">
    <source>
        <dbReference type="Proteomes" id="UP000098510"/>
    </source>
</evidence>
<dbReference type="Gene3D" id="3.70.10.10">
    <property type="match status" value="1"/>
</dbReference>
<proteinExistence type="inferred from homology"/>
<organism evidence="7 8">
    <name type="scientific">Human herpesvirus 7 (strain RK)</name>
    <name type="common">HHV-7</name>
    <name type="synonym">Human T lymphotropic virus</name>
    <dbReference type="NCBI Taxonomy" id="262398"/>
    <lineage>
        <taxon>Viruses</taxon>
        <taxon>Duplodnaviria</taxon>
        <taxon>Heunggongvirae</taxon>
        <taxon>Peploviricota</taxon>
        <taxon>Herviviricetes</taxon>
        <taxon>Herpesvirales</taxon>
        <taxon>Orthoherpesviridae</taxon>
        <taxon>Betaherpesvirinae</taxon>
        <taxon>Roseolovirus</taxon>
        <taxon>Roseolovirus humanbeta7</taxon>
        <taxon>Human betaherpesvirus 7</taxon>
    </lineage>
</organism>
<keyword evidence="8" id="KW-1185">Reference proteome</keyword>
<keyword evidence="4" id="KW-0238">DNA-binding</keyword>
<name>Q77Y79_HHV7R</name>
<evidence type="ECO:0000313" key="7">
    <source>
        <dbReference type="EMBL" id="AAC40741.1"/>
    </source>
</evidence>
<dbReference type="GO" id="GO:0006260">
    <property type="term" value="P:DNA replication"/>
    <property type="evidence" value="ECO:0007669"/>
    <property type="project" value="UniProtKB-KW"/>
</dbReference>
<feature type="region of interest" description="Disordered" evidence="6">
    <location>
        <begin position="325"/>
        <end position="364"/>
    </location>
</feature>
<evidence type="ECO:0000256" key="6">
    <source>
        <dbReference type="SAM" id="MobiDB-lite"/>
    </source>
</evidence>
<dbReference type="InterPro" id="IPR004997">
    <property type="entry name" value="Herpes_PAP"/>
</dbReference>
<dbReference type="SUPFAM" id="SSF55979">
    <property type="entry name" value="DNA clamp"/>
    <property type="match status" value="2"/>
</dbReference>
<evidence type="ECO:0000256" key="2">
    <source>
        <dbReference type="ARBA" id="ARBA00015068"/>
    </source>
</evidence>
<organismHost>
    <name type="scientific">Homo sapiens</name>
    <name type="common">Human</name>
    <dbReference type="NCBI Taxonomy" id="9606"/>
</organismHost>
<evidence type="ECO:0000256" key="5">
    <source>
        <dbReference type="ARBA" id="ARBA00032287"/>
    </source>
</evidence>
<dbReference type="DNASU" id="3289485"/>
<feature type="region of interest" description="Disordered" evidence="6">
    <location>
        <begin position="284"/>
        <end position="306"/>
    </location>
</feature>
<protein>
    <recommendedName>
        <fullName evidence="2">DNA polymerase processivity factor</fullName>
    </recommendedName>
    <alternativeName>
        <fullName evidence="5">Polymerase accessory protein</fullName>
    </alternativeName>
</protein>
<accession>Q77Y79</accession>
<dbReference type="OrthoDB" id="6900at10239"/>
<dbReference type="GO" id="GO:0030337">
    <property type="term" value="F:DNA polymerase processivity factor activity"/>
    <property type="evidence" value="ECO:0007669"/>
    <property type="project" value="InterPro"/>
</dbReference>
<dbReference type="RefSeq" id="YP_073767.1">
    <property type="nucleotide sequence ID" value="NC_001716.2"/>
</dbReference>
<keyword evidence="3" id="KW-0235">DNA replication</keyword>
<dbReference type="Proteomes" id="UP000098510">
    <property type="component" value="Segment"/>
</dbReference>
<gene>
    <name evidence="7" type="primary">U27</name>
</gene>
<dbReference type="KEGG" id="vg:3289485"/>
<evidence type="ECO:0000256" key="1">
    <source>
        <dbReference type="ARBA" id="ARBA00010709"/>
    </source>
</evidence>
<dbReference type="GeneID" id="3289485"/>
<feature type="region of interest" description="Disordered" evidence="6">
    <location>
        <begin position="1"/>
        <end position="24"/>
    </location>
</feature>
<dbReference type="SMR" id="Q77Y79"/>
<evidence type="ECO:0000256" key="4">
    <source>
        <dbReference type="ARBA" id="ARBA00023125"/>
    </source>
</evidence>
<comment type="similarity">
    <text evidence="1">Belongs to the herpesviridae polymerase accessory protein family.</text>
</comment>
<sequence>MDRSNREHHSHRDHREHRDSKEPPTMAFHMKTWKTINKPLRAFAKLLRENTTVTFTPQPAIIIQSAKNHLVLKLIIHAECLYITDTDHFSTKTINNFVPLFDSFMGIISNPDVTKLYIQHDSDLYTRFLVTASDICAQASIPCVNGQEIVRESGKSALRIDLDHSTVTEILKWLAPVTKNKRSNKNEMTLAQIVVQVNPPSIKFLTDLNEIEFAHSGKVVFHDAKCMRLVLSSKNLQQAFSTCAVLKSSCSLRAIAGKEYKLFLIAKNVFLTVEAYLSQEQVKDDPKFERQAKTEEKGEKNHKVEEGNNFFCKQETQHKITSYMVPTKNGGTGTNFFNEKEDSESDDSAHFDYTPNSKRQRCGM</sequence>